<dbReference type="Proteomes" id="UP001189429">
    <property type="component" value="Unassembled WGS sequence"/>
</dbReference>
<proteinExistence type="predicted"/>
<sequence length="157" mass="18111">MRRHDCQSSDSDCDEKFVARVIHAWGNRARFIKLADDISQTVEIAGVREVELQIENVARQVWDGTPTLDLIGSSRRGTNILKEHGEQSDMDYSLSTGLGWVTDEEWRDFYNRLREQFASCHVERGSKAIRIHKLIEIDWKSCPQKATSHLIGSHFLR</sequence>
<dbReference type="EMBL" id="CAUYUJ010015324">
    <property type="protein sequence ID" value="CAK0852583.1"/>
    <property type="molecule type" value="Genomic_DNA"/>
</dbReference>
<name>A0ABN9U2G9_9DINO</name>
<gene>
    <name evidence="1" type="ORF">PCOR1329_LOCUS44314</name>
</gene>
<accession>A0ABN9U2G9</accession>
<organism evidence="1 2">
    <name type="scientific">Prorocentrum cordatum</name>
    <dbReference type="NCBI Taxonomy" id="2364126"/>
    <lineage>
        <taxon>Eukaryota</taxon>
        <taxon>Sar</taxon>
        <taxon>Alveolata</taxon>
        <taxon>Dinophyceae</taxon>
        <taxon>Prorocentrales</taxon>
        <taxon>Prorocentraceae</taxon>
        <taxon>Prorocentrum</taxon>
    </lineage>
</organism>
<evidence type="ECO:0000313" key="2">
    <source>
        <dbReference type="Proteomes" id="UP001189429"/>
    </source>
</evidence>
<reference evidence="1" key="1">
    <citation type="submission" date="2023-10" db="EMBL/GenBank/DDBJ databases">
        <authorList>
            <person name="Chen Y."/>
            <person name="Shah S."/>
            <person name="Dougan E. K."/>
            <person name="Thang M."/>
            <person name="Chan C."/>
        </authorList>
    </citation>
    <scope>NUCLEOTIDE SEQUENCE [LARGE SCALE GENOMIC DNA]</scope>
</reference>
<evidence type="ECO:0000313" key="1">
    <source>
        <dbReference type="EMBL" id="CAK0852583.1"/>
    </source>
</evidence>
<protein>
    <submittedName>
        <fullName evidence="1">Uncharacterized protein</fullName>
    </submittedName>
</protein>
<keyword evidence="2" id="KW-1185">Reference proteome</keyword>
<comment type="caution">
    <text evidence="1">The sequence shown here is derived from an EMBL/GenBank/DDBJ whole genome shotgun (WGS) entry which is preliminary data.</text>
</comment>